<keyword evidence="1" id="KW-1133">Transmembrane helix</keyword>
<dbReference type="KEGG" id="dpf:ON006_03650"/>
<organism evidence="2 3">
    <name type="scientific">Dyadobacter pollutisoli</name>
    <dbReference type="NCBI Taxonomy" id="2910158"/>
    <lineage>
        <taxon>Bacteria</taxon>
        <taxon>Pseudomonadati</taxon>
        <taxon>Bacteroidota</taxon>
        <taxon>Cytophagia</taxon>
        <taxon>Cytophagales</taxon>
        <taxon>Spirosomataceae</taxon>
        <taxon>Dyadobacter</taxon>
    </lineage>
</organism>
<reference evidence="2" key="1">
    <citation type="submission" date="2022-11" db="EMBL/GenBank/DDBJ databases">
        <title>Dyadobacter pollutisoli sp. nov., isolated from plastic dumped soil.</title>
        <authorList>
            <person name="Kim J.M."/>
            <person name="Kim K.R."/>
            <person name="Lee J.K."/>
            <person name="Hao L."/>
            <person name="Jeon C.O."/>
        </authorList>
    </citation>
    <scope>NUCLEOTIDE SEQUENCE</scope>
    <source>
        <strain evidence="2">U1</strain>
    </source>
</reference>
<keyword evidence="3" id="KW-1185">Reference proteome</keyword>
<keyword evidence="1" id="KW-0812">Transmembrane</keyword>
<dbReference type="AlphaFoldDB" id="A0A9E8NBR5"/>
<evidence type="ECO:0000313" key="2">
    <source>
        <dbReference type="EMBL" id="WAC13058.1"/>
    </source>
</evidence>
<name>A0A9E8NBR5_9BACT</name>
<evidence type="ECO:0000313" key="3">
    <source>
        <dbReference type="Proteomes" id="UP001164653"/>
    </source>
</evidence>
<gene>
    <name evidence="2" type="ORF">ON006_03650</name>
</gene>
<accession>A0A9E8NBR5</accession>
<protein>
    <submittedName>
        <fullName evidence="2">Uncharacterized protein</fullName>
    </submittedName>
</protein>
<dbReference type="EMBL" id="CP112998">
    <property type="protein sequence ID" value="WAC13058.1"/>
    <property type="molecule type" value="Genomic_DNA"/>
</dbReference>
<keyword evidence="1" id="KW-0472">Membrane</keyword>
<evidence type="ECO:0000256" key="1">
    <source>
        <dbReference type="SAM" id="Phobius"/>
    </source>
</evidence>
<dbReference type="Proteomes" id="UP001164653">
    <property type="component" value="Chromosome"/>
</dbReference>
<dbReference type="RefSeq" id="WP_244823949.1">
    <property type="nucleotide sequence ID" value="NZ_CP112998.1"/>
</dbReference>
<sequence length="71" mass="8175">MGNSKAWYALMTVIYCCLALTYVWPYLTQVKSAFREGMPIRQVPKPATNKLIAGTLALIGVVMWTWLYFRQ</sequence>
<feature type="transmembrane region" description="Helical" evidence="1">
    <location>
        <begin position="48"/>
        <end position="69"/>
    </location>
</feature>
<feature type="transmembrane region" description="Helical" evidence="1">
    <location>
        <begin position="6"/>
        <end position="27"/>
    </location>
</feature>
<proteinExistence type="predicted"/>